<protein>
    <recommendedName>
        <fullName evidence="2">HNH nuclease domain-containing protein</fullName>
    </recommendedName>
</protein>
<dbReference type="Pfam" id="PF13391">
    <property type="entry name" value="HNH_2"/>
    <property type="match status" value="1"/>
</dbReference>
<accession>A0A9W4JMR2</accession>
<proteinExistence type="predicted"/>
<evidence type="ECO:0000256" key="1">
    <source>
        <dbReference type="SAM" id="MobiDB-lite"/>
    </source>
</evidence>
<dbReference type="OrthoDB" id="5386595at2759"/>
<evidence type="ECO:0000313" key="3">
    <source>
        <dbReference type="EMBL" id="CAG8409841.1"/>
    </source>
</evidence>
<organism evidence="3 4">
    <name type="scientific">Penicillium salamii</name>
    <dbReference type="NCBI Taxonomy" id="1612424"/>
    <lineage>
        <taxon>Eukaryota</taxon>
        <taxon>Fungi</taxon>
        <taxon>Dikarya</taxon>
        <taxon>Ascomycota</taxon>
        <taxon>Pezizomycotina</taxon>
        <taxon>Eurotiomycetes</taxon>
        <taxon>Eurotiomycetidae</taxon>
        <taxon>Eurotiales</taxon>
        <taxon>Aspergillaceae</taxon>
        <taxon>Penicillium</taxon>
    </lineage>
</organism>
<gene>
    <name evidence="3" type="ORF">PSALAMII_LOCUS9054</name>
</gene>
<comment type="caution">
    <text evidence="3">The sequence shown here is derived from an EMBL/GenBank/DDBJ whole genome shotgun (WGS) entry which is preliminary data.</text>
</comment>
<dbReference type="InterPro" id="IPR003615">
    <property type="entry name" value="HNH_nuc"/>
</dbReference>
<evidence type="ECO:0000313" key="4">
    <source>
        <dbReference type="Proteomes" id="UP001152646"/>
    </source>
</evidence>
<reference evidence="3" key="1">
    <citation type="submission" date="2021-07" db="EMBL/GenBank/DDBJ databases">
        <authorList>
            <person name="Branca A.L. A."/>
        </authorList>
    </citation>
    <scope>NUCLEOTIDE SEQUENCE</scope>
</reference>
<dbReference type="AlphaFoldDB" id="A0A9W4JMR2"/>
<sequence length="394" mass="44977">MSGHITSITDGEARSDSRLSHPVPSSTSHFLDTRITALQHETAQIVHIKEDLGESLDSAKISPEQYNQEIYPILKRFRKTSQMLQVLARQRSLIEEGFEEAVESMRQRTLGPLDDNIFETFYEDTIVPCVVGATAKIGKSRSDKRSFKKAVHQWYNVTKESLALVFGMEGLTEPYSICHVIGAGVDYPSSKPAYLVPKSLSPNEVSHIFGIAEDVISSDPQNALLLSYNIKTLFDQGFIAIVPGTTRPTAWRCVVLDNSKNNNHVWGTYRSGILRVKDLDNRELLFLSDERPRPRYLYFRFIVSYLRAKRLNRIDPTVEAKTYWPLRGKWLNRSTLKTFAKCVTGYDLPDDFITDYTFEDTRSEARNHEAGMILAGDILDQLNHPVREKDRYSY</sequence>
<evidence type="ECO:0000259" key="2">
    <source>
        <dbReference type="Pfam" id="PF13391"/>
    </source>
</evidence>
<feature type="domain" description="HNH nuclease" evidence="2">
    <location>
        <begin position="178"/>
        <end position="242"/>
    </location>
</feature>
<feature type="region of interest" description="Disordered" evidence="1">
    <location>
        <begin position="1"/>
        <end position="28"/>
    </location>
</feature>
<name>A0A9W4JMR2_9EURO</name>
<dbReference type="EMBL" id="CAJVPA010000217">
    <property type="protein sequence ID" value="CAG8409841.1"/>
    <property type="molecule type" value="Genomic_DNA"/>
</dbReference>
<dbReference type="Proteomes" id="UP001152646">
    <property type="component" value="Unassembled WGS sequence"/>
</dbReference>